<dbReference type="OrthoDB" id="4217113at2"/>
<keyword evidence="2" id="KW-1185">Reference proteome</keyword>
<reference evidence="1 2" key="1">
    <citation type="submission" date="2018-07" db="EMBL/GenBank/DDBJ databases">
        <title>High-quality-draft genome sequence of Gaiella occulta.</title>
        <authorList>
            <person name="Severino R."/>
            <person name="Froufe H.J.C."/>
            <person name="Rainey F.A."/>
            <person name="Barroso C."/>
            <person name="Albuquerque L."/>
            <person name="Lobo-Da-Cunha A."/>
            <person name="Da Costa M.S."/>
            <person name="Egas C."/>
        </authorList>
    </citation>
    <scope>NUCLEOTIDE SEQUENCE [LARGE SCALE GENOMIC DNA]</scope>
    <source>
        <strain evidence="1 2">F2-233</strain>
    </source>
</reference>
<name>A0A7M2YV67_9ACTN</name>
<dbReference type="RefSeq" id="WP_114797311.1">
    <property type="nucleotide sequence ID" value="NZ_QQZY01000010.1"/>
</dbReference>
<evidence type="ECO:0000313" key="2">
    <source>
        <dbReference type="Proteomes" id="UP000254134"/>
    </source>
</evidence>
<dbReference type="EMBL" id="QQZY01000010">
    <property type="protein sequence ID" value="RDI73318.1"/>
    <property type="molecule type" value="Genomic_DNA"/>
</dbReference>
<comment type="caution">
    <text evidence="1">The sequence shown here is derived from an EMBL/GenBank/DDBJ whole genome shotgun (WGS) entry which is preliminary data.</text>
</comment>
<gene>
    <name evidence="1" type="ORF">Gocc_2918</name>
</gene>
<reference evidence="2" key="2">
    <citation type="journal article" date="2019" name="MicrobiologyOpen">
        <title>High-quality draft genome sequence of Gaiella occulta isolated from a 150 meter deep mineral water borehole and comparison with the genome sequences of other deep-branching lineages of the phylum Actinobacteria.</title>
        <authorList>
            <person name="Severino R."/>
            <person name="Froufe H.J.C."/>
            <person name="Barroso C."/>
            <person name="Albuquerque L."/>
            <person name="Lobo-da-Cunha A."/>
            <person name="da Costa M.S."/>
            <person name="Egas C."/>
        </authorList>
    </citation>
    <scope>NUCLEOTIDE SEQUENCE [LARGE SCALE GENOMIC DNA]</scope>
    <source>
        <strain evidence="2">F2-233</strain>
    </source>
</reference>
<evidence type="ECO:0000313" key="1">
    <source>
        <dbReference type="EMBL" id="RDI73318.1"/>
    </source>
</evidence>
<proteinExistence type="predicted"/>
<organism evidence="1 2">
    <name type="scientific">Gaiella occulta</name>
    <dbReference type="NCBI Taxonomy" id="1002870"/>
    <lineage>
        <taxon>Bacteria</taxon>
        <taxon>Bacillati</taxon>
        <taxon>Actinomycetota</taxon>
        <taxon>Thermoleophilia</taxon>
        <taxon>Gaiellales</taxon>
        <taxon>Gaiellaceae</taxon>
        <taxon>Gaiella</taxon>
    </lineage>
</organism>
<accession>A0A7M2YV67</accession>
<sequence length="136" mass="14623">MPIIDQRHMCGASVHATVGDVEVFWDAYLAERGLQPFEAGVVLPAYVSDGRWVADCVRCASGVACWPENPRGCCLACGAVYTVVFPPAADIARAERVLDARPAGAANWRPDLGEDVADLKVENLVRAVPLEPAFEL</sequence>
<protein>
    <submittedName>
        <fullName evidence="1">Uncharacterized protein</fullName>
    </submittedName>
</protein>
<dbReference type="AlphaFoldDB" id="A0A7M2YV67"/>
<dbReference type="Proteomes" id="UP000254134">
    <property type="component" value="Unassembled WGS sequence"/>
</dbReference>